<evidence type="ECO:0000256" key="2">
    <source>
        <dbReference type="ARBA" id="ARBA00022490"/>
    </source>
</evidence>
<dbReference type="EMBL" id="MBTG01000001">
    <property type="protein sequence ID" value="OPH62118.1"/>
    <property type="molecule type" value="Genomic_DNA"/>
</dbReference>
<dbReference type="PROSITE" id="PS00041">
    <property type="entry name" value="HTH_ARAC_FAMILY_1"/>
    <property type="match status" value="1"/>
</dbReference>
<reference evidence="12" key="1">
    <citation type="submission" date="2016-07" db="EMBL/GenBank/DDBJ databases">
        <authorList>
            <person name="Florea S."/>
            <person name="Webb J.S."/>
            <person name="Jaromczyk J."/>
            <person name="Schardl C.L."/>
        </authorList>
    </citation>
    <scope>NUCLEOTIDE SEQUENCE [LARGE SCALE GENOMIC DNA]</scope>
    <source>
        <strain evidence="12">CY1</strain>
    </source>
</reference>
<evidence type="ECO:0008006" key="13">
    <source>
        <dbReference type="Google" id="ProtNLM"/>
    </source>
</evidence>
<dbReference type="InterPro" id="IPR018060">
    <property type="entry name" value="HTH_AraC"/>
</dbReference>
<evidence type="ECO:0000256" key="5">
    <source>
        <dbReference type="ARBA" id="ARBA00023015"/>
    </source>
</evidence>
<dbReference type="SMART" id="SM00342">
    <property type="entry name" value="HTH_ARAC"/>
    <property type="match status" value="1"/>
</dbReference>
<keyword evidence="4" id="KW-0902">Two-component regulatory system</keyword>
<keyword evidence="3 8" id="KW-0597">Phosphoprotein</keyword>
<keyword evidence="2" id="KW-0963">Cytoplasm</keyword>
<keyword evidence="5" id="KW-0805">Transcription regulation</keyword>
<dbReference type="InterPro" id="IPR051552">
    <property type="entry name" value="HptR"/>
</dbReference>
<dbReference type="SMART" id="SM00448">
    <property type="entry name" value="REC"/>
    <property type="match status" value="1"/>
</dbReference>
<dbReference type="SUPFAM" id="SSF46689">
    <property type="entry name" value="Homeodomain-like"/>
    <property type="match status" value="2"/>
</dbReference>
<keyword evidence="7" id="KW-0804">Transcription</keyword>
<dbReference type="Pfam" id="PF12833">
    <property type="entry name" value="HTH_18"/>
    <property type="match status" value="1"/>
</dbReference>
<dbReference type="Gene3D" id="3.40.50.2300">
    <property type="match status" value="1"/>
</dbReference>
<dbReference type="SUPFAM" id="SSF52172">
    <property type="entry name" value="CheY-like"/>
    <property type="match status" value="1"/>
</dbReference>
<protein>
    <recommendedName>
        <fullName evidence="13">DNA-binding response regulator</fullName>
    </recommendedName>
</protein>
<dbReference type="InterPro" id="IPR018062">
    <property type="entry name" value="HTH_AraC-typ_CS"/>
</dbReference>
<dbReference type="PANTHER" id="PTHR42713">
    <property type="entry name" value="HISTIDINE KINASE-RELATED"/>
    <property type="match status" value="1"/>
</dbReference>
<evidence type="ECO:0000259" key="9">
    <source>
        <dbReference type="PROSITE" id="PS01124"/>
    </source>
</evidence>
<organism evidence="11 12">
    <name type="scientific">Paenibacillus ferrarius</name>
    <dbReference type="NCBI Taxonomy" id="1469647"/>
    <lineage>
        <taxon>Bacteria</taxon>
        <taxon>Bacillati</taxon>
        <taxon>Bacillota</taxon>
        <taxon>Bacilli</taxon>
        <taxon>Bacillales</taxon>
        <taxon>Paenibacillaceae</taxon>
        <taxon>Paenibacillus</taxon>
    </lineage>
</organism>
<keyword evidence="12" id="KW-1185">Reference proteome</keyword>
<feature type="domain" description="HTH araC/xylS-type" evidence="9">
    <location>
        <begin position="416"/>
        <end position="515"/>
    </location>
</feature>
<dbReference type="GO" id="GO:0003700">
    <property type="term" value="F:DNA-binding transcription factor activity"/>
    <property type="evidence" value="ECO:0007669"/>
    <property type="project" value="InterPro"/>
</dbReference>
<evidence type="ECO:0000313" key="11">
    <source>
        <dbReference type="EMBL" id="OPH62118.1"/>
    </source>
</evidence>
<dbReference type="InterPro" id="IPR009057">
    <property type="entry name" value="Homeodomain-like_sf"/>
</dbReference>
<evidence type="ECO:0000259" key="10">
    <source>
        <dbReference type="PROSITE" id="PS50110"/>
    </source>
</evidence>
<dbReference type="PANTHER" id="PTHR42713:SF3">
    <property type="entry name" value="TRANSCRIPTIONAL REGULATORY PROTEIN HPTR"/>
    <property type="match status" value="1"/>
</dbReference>
<dbReference type="InterPro" id="IPR011006">
    <property type="entry name" value="CheY-like_superfamily"/>
</dbReference>
<gene>
    <name evidence="11" type="ORF">BC351_02450</name>
</gene>
<evidence type="ECO:0000256" key="7">
    <source>
        <dbReference type="ARBA" id="ARBA00023163"/>
    </source>
</evidence>
<dbReference type="Gene3D" id="1.10.10.60">
    <property type="entry name" value="Homeodomain-like"/>
    <property type="match status" value="2"/>
</dbReference>
<dbReference type="RefSeq" id="WP_079409114.1">
    <property type="nucleotide sequence ID" value="NZ_MBTG01000001.1"/>
</dbReference>
<dbReference type="GO" id="GO:0005737">
    <property type="term" value="C:cytoplasm"/>
    <property type="evidence" value="ECO:0007669"/>
    <property type="project" value="UniProtKB-SubCell"/>
</dbReference>
<evidence type="ECO:0000256" key="1">
    <source>
        <dbReference type="ARBA" id="ARBA00004496"/>
    </source>
</evidence>
<dbReference type="Pfam" id="PF00072">
    <property type="entry name" value="Response_reg"/>
    <property type="match status" value="1"/>
</dbReference>
<evidence type="ECO:0000256" key="4">
    <source>
        <dbReference type="ARBA" id="ARBA00023012"/>
    </source>
</evidence>
<dbReference type="AlphaFoldDB" id="A0A1V4HTJ5"/>
<comment type="subcellular location">
    <subcellularLocation>
        <location evidence="1">Cytoplasm</location>
    </subcellularLocation>
</comment>
<keyword evidence="6" id="KW-0238">DNA-binding</keyword>
<dbReference type="OrthoDB" id="3190595at2"/>
<dbReference type="PROSITE" id="PS50110">
    <property type="entry name" value="RESPONSE_REGULATORY"/>
    <property type="match status" value="1"/>
</dbReference>
<accession>A0A1V4HTJ5</accession>
<sequence length="521" mass="59478">MRANTKGSYRILIAEDEPLIMRNIAAKIENATDQFEILYAENGKEALDVIEALRPQVLFTDIQMPQMNGIELIKQVSSKYPRIQIVVISGHDEFDYAQQALRYGARDFLLKPLDADDIKKTLSRLCAQLDQEKAFSQKEQVQSALQTGEILPQHAALQDSVFQLFLIQIGHLANASYSSGLAGFFDHLWMKVNRSKAIPTLLGDAEDWWLVDQLSFHGKYLVIKTEEAVMQQPIVCADALMAAVREQVEPYPVTIVYAAEPAKLEKLWSTSQGLRVAMEKGLAPGRSAIFSNTGKVRDLPSAWIDPNTQHKLVSFIQGNKRVNFNKELCSLFEHWTVEAYPQKWIEKKLQHLIQIVHQQAIHFSDEEIFHLEYDMLNTLYTAADFPSISERILTLLVNTAFLNEEHLSEGAEELTHSIESYLKTNFAHPITLEDIAAKFNFDSSYLTKIFKKYKHMTPIKYLISLRMDEAKRLIQQHPELSFKEIGAIVGYPDSHYFSRIFKNMTGQNLSDYSEGMKLQGE</sequence>
<evidence type="ECO:0000256" key="6">
    <source>
        <dbReference type="ARBA" id="ARBA00023125"/>
    </source>
</evidence>
<evidence type="ECO:0000256" key="3">
    <source>
        <dbReference type="ARBA" id="ARBA00022553"/>
    </source>
</evidence>
<dbReference type="Proteomes" id="UP000190626">
    <property type="component" value="Unassembled WGS sequence"/>
</dbReference>
<evidence type="ECO:0000313" key="12">
    <source>
        <dbReference type="Proteomes" id="UP000190626"/>
    </source>
</evidence>
<dbReference type="GO" id="GO:0043565">
    <property type="term" value="F:sequence-specific DNA binding"/>
    <property type="evidence" value="ECO:0007669"/>
    <property type="project" value="InterPro"/>
</dbReference>
<comment type="caution">
    <text evidence="11">The sequence shown here is derived from an EMBL/GenBank/DDBJ whole genome shotgun (WGS) entry which is preliminary data.</text>
</comment>
<proteinExistence type="predicted"/>
<feature type="modified residue" description="4-aspartylphosphate" evidence="8">
    <location>
        <position position="61"/>
    </location>
</feature>
<dbReference type="InterPro" id="IPR001789">
    <property type="entry name" value="Sig_transdc_resp-reg_receiver"/>
</dbReference>
<dbReference type="PROSITE" id="PS01124">
    <property type="entry name" value="HTH_ARAC_FAMILY_2"/>
    <property type="match status" value="1"/>
</dbReference>
<dbReference type="CDD" id="cd17536">
    <property type="entry name" value="REC_YesN-like"/>
    <property type="match status" value="1"/>
</dbReference>
<dbReference type="GO" id="GO:0000160">
    <property type="term" value="P:phosphorelay signal transduction system"/>
    <property type="evidence" value="ECO:0007669"/>
    <property type="project" value="UniProtKB-KW"/>
</dbReference>
<name>A0A1V4HTJ5_9BACL</name>
<dbReference type="STRING" id="1469647.BC351_02450"/>
<feature type="domain" description="Response regulatory" evidence="10">
    <location>
        <begin position="10"/>
        <end position="126"/>
    </location>
</feature>
<evidence type="ECO:0000256" key="8">
    <source>
        <dbReference type="PROSITE-ProRule" id="PRU00169"/>
    </source>
</evidence>